<name>A0A5Q2RF60_9ACTN</name>
<evidence type="ECO:0000256" key="1">
    <source>
        <dbReference type="SAM" id="Phobius"/>
    </source>
</evidence>
<reference evidence="2 3" key="1">
    <citation type="submission" date="2019-11" db="EMBL/GenBank/DDBJ databases">
        <authorList>
            <person name="He Y."/>
        </authorList>
    </citation>
    <scope>NUCLEOTIDE SEQUENCE [LARGE SCALE GENOMIC DNA]</scope>
    <source>
        <strain evidence="2 3">SCSIO 58843</strain>
    </source>
</reference>
<dbReference type="AlphaFoldDB" id="A0A5Q2RF60"/>
<organism evidence="2 3">
    <name type="scientific">Actinomarinicola tropica</name>
    <dbReference type="NCBI Taxonomy" id="2789776"/>
    <lineage>
        <taxon>Bacteria</taxon>
        <taxon>Bacillati</taxon>
        <taxon>Actinomycetota</taxon>
        <taxon>Acidimicrobiia</taxon>
        <taxon>Acidimicrobiales</taxon>
        <taxon>Iamiaceae</taxon>
        <taxon>Actinomarinicola</taxon>
    </lineage>
</organism>
<keyword evidence="1" id="KW-0812">Transmembrane</keyword>
<dbReference type="Proteomes" id="UP000334019">
    <property type="component" value="Chromosome"/>
</dbReference>
<evidence type="ECO:0000313" key="2">
    <source>
        <dbReference type="EMBL" id="QGG95459.1"/>
    </source>
</evidence>
<dbReference type="KEGG" id="atq:GH723_10315"/>
<proteinExistence type="predicted"/>
<sequence>MRSTGQTIGDPLEAAHRSLPPRWRVALTAAILAIAVGPAVLHITDAGPEKLRWRMYADAAHLNIRYETIDGAGGVHTIDLDRLDRWTAAQHRGPDLPRTLCRQVAGAAAVRRIVGDRIEEVWEC</sequence>
<feature type="transmembrane region" description="Helical" evidence="1">
    <location>
        <begin position="25"/>
        <end position="44"/>
    </location>
</feature>
<dbReference type="RefSeq" id="WP_153759566.1">
    <property type="nucleotide sequence ID" value="NZ_CP045851.1"/>
</dbReference>
<gene>
    <name evidence="2" type="ORF">GH723_10315</name>
</gene>
<keyword evidence="1" id="KW-0472">Membrane</keyword>
<keyword evidence="3" id="KW-1185">Reference proteome</keyword>
<protein>
    <submittedName>
        <fullName evidence="2">Uncharacterized protein</fullName>
    </submittedName>
</protein>
<accession>A0A5Q2RF60</accession>
<evidence type="ECO:0000313" key="3">
    <source>
        <dbReference type="Proteomes" id="UP000334019"/>
    </source>
</evidence>
<dbReference type="EMBL" id="CP045851">
    <property type="protein sequence ID" value="QGG95459.1"/>
    <property type="molecule type" value="Genomic_DNA"/>
</dbReference>
<keyword evidence="1" id="KW-1133">Transmembrane helix</keyword>